<dbReference type="PANTHER" id="PTHR43798">
    <property type="entry name" value="MONOACYLGLYCEROL LIPASE"/>
    <property type="match status" value="1"/>
</dbReference>
<evidence type="ECO:0000256" key="1">
    <source>
        <dbReference type="ARBA" id="ARBA00022801"/>
    </source>
</evidence>
<dbReference type="GO" id="GO:0016787">
    <property type="term" value="F:hydrolase activity"/>
    <property type="evidence" value="ECO:0007669"/>
    <property type="project" value="UniProtKB-KW"/>
</dbReference>
<dbReference type="AlphaFoldDB" id="A0AAN7WGA4"/>
<evidence type="ECO:0000313" key="4">
    <source>
        <dbReference type="Proteomes" id="UP001310594"/>
    </source>
</evidence>
<sequence length="265" mass="28549">MPYLDRDGVKLFYEVHGSGTPLILTHGYSSTSEMWQGQIRILVKEGYQVIVWDMRGHGKSDYPDDQSLYSEEHTVADIAAILTRVNDASTPAIVGGLSLGGYMSIAFYRVHPDRTKALLIIDTGPGFKNDAAREAWNKTSQETGARFDRDGLAPTQGMSAERSQVTHRDAKGLAMAARGMLAQRNSAVIESLPLVKVPSLVVVGAEDTPFLVASEYMVKKIPGASKAVIPEAGHAANIDNAQEFNDAICAFLRLISGASGGKAKL</sequence>
<evidence type="ECO:0000259" key="2">
    <source>
        <dbReference type="Pfam" id="PF00561"/>
    </source>
</evidence>
<reference evidence="3" key="1">
    <citation type="submission" date="2023-08" db="EMBL/GenBank/DDBJ databases">
        <title>Black Yeasts Isolated from many extreme environments.</title>
        <authorList>
            <person name="Coleine C."/>
            <person name="Stajich J.E."/>
            <person name="Selbmann L."/>
        </authorList>
    </citation>
    <scope>NUCLEOTIDE SEQUENCE</scope>
    <source>
        <strain evidence="3">CCFEE 5810</strain>
    </source>
</reference>
<dbReference type="InterPro" id="IPR000639">
    <property type="entry name" value="Epox_hydrolase-like"/>
</dbReference>
<dbReference type="PRINTS" id="PR00111">
    <property type="entry name" value="ABHYDROLASE"/>
</dbReference>
<gene>
    <name evidence="3" type="ORF">LTR97_001554</name>
</gene>
<dbReference type="PRINTS" id="PR00412">
    <property type="entry name" value="EPOXHYDRLASE"/>
</dbReference>
<dbReference type="Gene3D" id="3.40.50.1820">
    <property type="entry name" value="alpha/beta hydrolase"/>
    <property type="match status" value="1"/>
</dbReference>
<evidence type="ECO:0000313" key="3">
    <source>
        <dbReference type="EMBL" id="KAK5706564.1"/>
    </source>
</evidence>
<proteinExistence type="predicted"/>
<dbReference type="Pfam" id="PF00561">
    <property type="entry name" value="Abhydrolase_1"/>
    <property type="match status" value="1"/>
</dbReference>
<keyword evidence="1" id="KW-0378">Hydrolase</keyword>
<dbReference type="InterPro" id="IPR000073">
    <property type="entry name" value="AB_hydrolase_1"/>
</dbReference>
<protein>
    <recommendedName>
        <fullName evidence="2">AB hydrolase-1 domain-containing protein</fullName>
    </recommendedName>
</protein>
<dbReference type="InterPro" id="IPR029058">
    <property type="entry name" value="AB_hydrolase_fold"/>
</dbReference>
<dbReference type="InterPro" id="IPR050266">
    <property type="entry name" value="AB_hydrolase_sf"/>
</dbReference>
<accession>A0AAN7WGA4</accession>
<feature type="domain" description="AB hydrolase-1" evidence="2">
    <location>
        <begin position="21"/>
        <end position="171"/>
    </location>
</feature>
<organism evidence="3 4">
    <name type="scientific">Elasticomyces elasticus</name>
    <dbReference type="NCBI Taxonomy" id="574655"/>
    <lineage>
        <taxon>Eukaryota</taxon>
        <taxon>Fungi</taxon>
        <taxon>Dikarya</taxon>
        <taxon>Ascomycota</taxon>
        <taxon>Pezizomycotina</taxon>
        <taxon>Dothideomycetes</taxon>
        <taxon>Dothideomycetidae</taxon>
        <taxon>Mycosphaerellales</taxon>
        <taxon>Teratosphaeriaceae</taxon>
        <taxon>Elasticomyces</taxon>
    </lineage>
</organism>
<dbReference type="GO" id="GO:0016020">
    <property type="term" value="C:membrane"/>
    <property type="evidence" value="ECO:0007669"/>
    <property type="project" value="TreeGrafter"/>
</dbReference>
<comment type="caution">
    <text evidence="3">The sequence shown here is derived from an EMBL/GenBank/DDBJ whole genome shotgun (WGS) entry which is preliminary data.</text>
</comment>
<dbReference type="SUPFAM" id="SSF53474">
    <property type="entry name" value="alpha/beta-Hydrolases"/>
    <property type="match status" value="1"/>
</dbReference>
<dbReference type="Proteomes" id="UP001310594">
    <property type="component" value="Unassembled WGS sequence"/>
</dbReference>
<name>A0AAN7WGA4_9PEZI</name>
<dbReference type="PANTHER" id="PTHR43798:SF31">
    <property type="entry name" value="AB HYDROLASE SUPERFAMILY PROTEIN YCLE"/>
    <property type="match status" value="1"/>
</dbReference>
<dbReference type="EMBL" id="JAVRQU010000002">
    <property type="protein sequence ID" value="KAK5706564.1"/>
    <property type="molecule type" value="Genomic_DNA"/>
</dbReference>